<dbReference type="AlphaFoldDB" id="A0A0V0SKI3"/>
<gene>
    <name evidence="1" type="ORF">T07_8319</name>
</gene>
<evidence type="ECO:0000313" key="2">
    <source>
        <dbReference type="Proteomes" id="UP000054630"/>
    </source>
</evidence>
<accession>A0A0V0SKI3</accession>
<protein>
    <submittedName>
        <fullName evidence="1">Uncharacterized protein</fullName>
    </submittedName>
</protein>
<keyword evidence="2" id="KW-1185">Reference proteome</keyword>
<reference evidence="1 2" key="1">
    <citation type="submission" date="2015-01" db="EMBL/GenBank/DDBJ databases">
        <title>Evolution of Trichinella species and genotypes.</title>
        <authorList>
            <person name="Korhonen P.K."/>
            <person name="Edoardo P."/>
            <person name="Giuseppe L.R."/>
            <person name="Gasser R.B."/>
        </authorList>
    </citation>
    <scope>NUCLEOTIDE SEQUENCE [LARGE SCALE GENOMIC DNA]</scope>
    <source>
        <strain evidence="1">ISS37</strain>
    </source>
</reference>
<organism evidence="1 2">
    <name type="scientific">Trichinella nelsoni</name>
    <dbReference type="NCBI Taxonomy" id="6336"/>
    <lineage>
        <taxon>Eukaryota</taxon>
        <taxon>Metazoa</taxon>
        <taxon>Ecdysozoa</taxon>
        <taxon>Nematoda</taxon>
        <taxon>Enoplea</taxon>
        <taxon>Dorylaimia</taxon>
        <taxon>Trichinellida</taxon>
        <taxon>Trichinellidae</taxon>
        <taxon>Trichinella</taxon>
    </lineage>
</organism>
<evidence type="ECO:0000313" key="1">
    <source>
        <dbReference type="EMBL" id="KRX26901.1"/>
    </source>
</evidence>
<sequence length="101" mass="11642">MEGEQYDFSFVVEAVEKLYEDIILLPRNISWQKNRSTKYSGVKLHAGKENRKTVIRPHKILQGKHYSSCYFRARTVIFHSASYEGGGWMGDGWATELGVRS</sequence>
<proteinExistence type="predicted"/>
<dbReference type="Proteomes" id="UP000054630">
    <property type="component" value="Unassembled WGS sequence"/>
</dbReference>
<name>A0A0V0SKI3_9BILA</name>
<comment type="caution">
    <text evidence="1">The sequence shown here is derived from an EMBL/GenBank/DDBJ whole genome shotgun (WGS) entry which is preliminary data.</text>
</comment>
<dbReference type="EMBL" id="JYDL01000005">
    <property type="protein sequence ID" value="KRX26901.1"/>
    <property type="molecule type" value="Genomic_DNA"/>
</dbReference>